<gene>
    <name evidence="1" type="ORF">RFULGI_LOCUS1608</name>
</gene>
<feature type="non-terminal residue" evidence="1">
    <location>
        <position position="1"/>
    </location>
</feature>
<name>A0A9N8WA30_9GLOM</name>
<keyword evidence="2" id="KW-1185">Reference proteome</keyword>
<protein>
    <submittedName>
        <fullName evidence="1">10470_t:CDS:1</fullName>
    </submittedName>
</protein>
<accession>A0A9N8WA30</accession>
<dbReference type="Proteomes" id="UP000789396">
    <property type="component" value="Unassembled WGS sequence"/>
</dbReference>
<evidence type="ECO:0000313" key="2">
    <source>
        <dbReference type="Proteomes" id="UP000789396"/>
    </source>
</evidence>
<dbReference type="Gene3D" id="3.40.50.300">
    <property type="entry name" value="P-loop containing nucleotide triphosphate hydrolases"/>
    <property type="match status" value="1"/>
</dbReference>
<sequence>MSQVKKNIKKKGYKKQKTGHSTLKEVLQNRGEEFEKKVVVQLKNVDNYNKARFSLEILQNAQIGRFLYQLKFEVPDDFYDKLGIKNYKLRPFIPDFIEVIEEDGEKLAMIPYLSREEASHLKQIFRNERRGDKLYKHEPDIEKLASYIKNGPNDNKVKQIIKYDKYSKKSPYLESKSGAQFIHIPTATFPQQTDHNLVIAMSLDNFVSRPFTAENDYYKSLELTDGFREFPRLIVLEQSLKENIAINVPGFYRVTDVWEQMVKPTLKCYQAPNDLEFYIDRIDLEDIYAAWVSATENKVINEILFMRSKFVNSVIHAYYVLLKKSTNDIASILLFSPQAFVVSNVQAIQDFKHDYLRKLYFFKQFEAFTSSSQQKKDRLKDLAQEEATCRIKFDKIIRDPNKSKELTAQFNVCDEDSFTFKKTLLKEFILGTLKAIRFNDIKYKNKSYGCPLSIFSLEDVDNCSTGIIIQLKGKFTDLELKKDATYRLYKRYLDLNTDKILKMLKKIDMKENSLFLNILKNPNIWGSHSSEEYTYSKELKDTALKLCDKFSMSPSQKEIATELLEKSAFSMLRITNDKKSLKKSLEGIKDCKPKQLKNKIKGDKPIVIGSTVWNWYKVHNECRCDIMIIDEGSQLLTSDACVVLEILDLDHGKLIIAGDHMQLGPIIKNTYPTFPDDHPFIFGSIQQCLMRKENGTSFNEGNFFLEKGQKHEYGPCTLQLKDNWRMLNSFFQEIYGDNYNSKNPTLKLNLDYNKLLDPDIRKILFPGTAITLVKLILNNHEKSGLLAEADIVARI</sequence>
<reference evidence="1" key="1">
    <citation type="submission" date="2021-06" db="EMBL/GenBank/DDBJ databases">
        <authorList>
            <person name="Kallberg Y."/>
            <person name="Tangrot J."/>
            <person name="Rosling A."/>
        </authorList>
    </citation>
    <scope>NUCLEOTIDE SEQUENCE</scope>
    <source>
        <strain evidence="1">IN212</strain>
    </source>
</reference>
<organism evidence="1 2">
    <name type="scientific">Racocetra fulgida</name>
    <dbReference type="NCBI Taxonomy" id="60492"/>
    <lineage>
        <taxon>Eukaryota</taxon>
        <taxon>Fungi</taxon>
        <taxon>Fungi incertae sedis</taxon>
        <taxon>Mucoromycota</taxon>
        <taxon>Glomeromycotina</taxon>
        <taxon>Glomeromycetes</taxon>
        <taxon>Diversisporales</taxon>
        <taxon>Gigasporaceae</taxon>
        <taxon>Racocetra</taxon>
    </lineage>
</organism>
<dbReference type="InterPro" id="IPR027417">
    <property type="entry name" value="P-loop_NTPase"/>
</dbReference>
<dbReference type="AlphaFoldDB" id="A0A9N8WA30"/>
<comment type="caution">
    <text evidence="1">The sequence shown here is derived from an EMBL/GenBank/DDBJ whole genome shotgun (WGS) entry which is preliminary data.</text>
</comment>
<proteinExistence type="predicted"/>
<dbReference type="OrthoDB" id="2363626at2759"/>
<evidence type="ECO:0000313" key="1">
    <source>
        <dbReference type="EMBL" id="CAG8482670.1"/>
    </source>
</evidence>
<dbReference type="EMBL" id="CAJVPZ010001035">
    <property type="protein sequence ID" value="CAG8482670.1"/>
    <property type="molecule type" value="Genomic_DNA"/>
</dbReference>